<dbReference type="EMBL" id="SMFZ01000001">
    <property type="protein sequence ID" value="TCK26471.1"/>
    <property type="molecule type" value="Genomic_DNA"/>
</dbReference>
<evidence type="ECO:0000313" key="3">
    <source>
        <dbReference type="Proteomes" id="UP000295560"/>
    </source>
</evidence>
<feature type="domain" description="DUF4873" evidence="1">
    <location>
        <begin position="10"/>
        <end position="97"/>
    </location>
</feature>
<dbReference type="Proteomes" id="UP000295560">
    <property type="component" value="Unassembled WGS sequence"/>
</dbReference>
<organism evidence="2 3">
    <name type="scientific">Pseudonocardia endophytica</name>
    <dbReference type="NCBI Taxonomy" id="401976"/>
    <lineage>
        <taxon>Bacteria</taxon>
        <taxon>Bacillati</taxon>
        <taxon>Actinomycetota</taxon>
        <taxon>Actinomycetes</taxon>
        <taxon>Pseudonocardiales</taxon>
        <taxon>Pseudonocardiaceae</taxon>
        <taxon>Pseudonocardia</taxon>
    </lineage>
</organism>
<dbReference type="InterPro" id="IPR032371">
    <property type="entry name" value="DUF4873"/>
</dbReference>
<proteinExistence type="predicted"/>
<dbReference type="OrthoDB" id="3683556at2"/>
<dbReference type="AlphaFoldDB" id="A0A4R1HY77"/>
<sequence length="103" mass="11158">MADQDHDHDGEYEGPATIVVDGTEVVVEVRLGCHHEPFDGKLHWAGRVKAEPRLAELVGTGADVEVRTEGHSATGRLGDADLWDRYRLTGTGRPPFALDVADA</sequence>
<evidence type="ECO:0000259" key="1">
    <source>
        <dbReference type="Pfam" id="PF16170"/>
    </source>
</evidence>
<evidence type="ECO:0000313" key="2">
    <source>
        <dbReference type="EMBL" id="TCK26471.1"/>
    </source>
</evidence>
<dbReference type="RefSeq" id="WP_132423776.1">
    <property type="nucleotide sequence ID" value="NZ_SMFZ01000001.1"/>
</dbReference>
<comment type="caution">
    <text evidence="2">The sequence shown here is derived from an EMBL/GenBank/DDBJ whole genome shotgun (WGS) entry which is preliminary data.</text>
</comment>
<accession>A0A4R1HY77</accession>
<name>A0A4R1HY77_PSEEN</name>
<protein>
    <submittedName>
        <fullName evidence="2">Uncharacterized protein DUF4873</fullName>
    </submittedName>
</protein>
<reference evidence="2 3" key="1">
    <citation type="submission" date="2019-03" db="EMBL/GenBank/DDBJ databases">
        <title>Sequencing the genomes of 1000 actinobacteria strains.</title>
        <authorList>
            <person name="Klenk H.-P."/>
        </authorList>
    </citation>
    <scope>NUCLEOTIDE SEQUENCE [LARGE SCALE GENOMIC DNA]</scope>
    <source>
        <strain evidence="2 3">DSM 44969</strain>
    </source>
</reference>
<dbReference type="Pfam" id="PF16170">
    <property type="entry name" value="DUF4873"/>
    <property type="match status" value="1"/>
</dbReference>
<gene>
    <name evidence="2" type="ORF">EV378_2308</name>
</gene>
<keyword evidence="3" id="KW-1185">Reference proteome</keyword>